<name>A0A640SCG0_9ACTN</name>
<dbReference type="AlphaFoldDB" id="A0A640SCG0"/>
<gene>
    <name evidence="1" type="ORF">Scani_43690</name>
</gene>
<dbReference type="Proteomes" id="UP000435837">
    <property type="component" value="Unassembled WGS sequence"/>
</dbReference>
<reference evidence="1 2" key="1">
    <citation type="submission" date="2019-12" db="EMBL/GenBank/DDBJ databases">
        <title>Whole genome shotgun sequence of Streptomyces caniferus NBRC 15389.</title>
        <authorList>
            <person name="Ichikawa N."/>
            <person name="Kimura A."/>
            <person name="Kitahashi Y."/>
            <person name="Komaki H."/>
            <person name="Tamura T."/>
        </authorList>
    </citation>
    <scope>NUCLEOTIDE SEQUENCE [LARGE SCALE GENOMIC DNA]</scope>
    <source>
        <strain evidence="1 2">NBRC 15389</strain>
    </source>
</reference>
<proteinExistence type="predicted"/>
<organism evidence="1 2">
    <name type="scientific">Streptomyces caniferus</name>
    <dbReference type="NCBI Taxonomy" id="285557"/>
    <lineage>
        <taxon>Bacteria</taxon>
        <taxon>Bacillati</taxon>
        <taxon>Actinomycetota</taxon>
        <taxon>Actinomycetes</taxon>
        <taxon>Kitasatosporales</taxon>
        <taxon>Streptomycetaceae</taxon>
        <taxon>Streptomyces</taxon>
    </lineage>
</organism>
<protein>
    <submittedName>
        <fullName evidence="1">Uncharacterized protein</fullName>
    </submittedName>
</protein>
<dbReference type="RefSeq" id="WP_246296055.1">
    <property type="nucleotide sequence ID" value="NZ_BAAATH010000020.1"/>
</dbReference>
<evidence type="ECO:0000313" key="2">
    <source>
        <dbReference type="Proteomes" id="UP000435837"/>
    </source>
</evidence>
<dbReference type="EMBL" id="BLIN01000005">
    <property type="protein sequence ID" value="GFE08101.1"/>
    <property type="molecule type" value="Genomic_DNA"/>
</dbReference>
<sequence>MAEQTQGAVPLSAVIADAATGVALALRGEGDPYALSAVLRQSDALAPAAIRVLGADALAPYAMDHPGTPVVGGDDAEVVRQALTAYPPGADASEVSVWTYRGLVEASHAFLPGDARHWPPPPEAAAGWVDTDPWPKLSHRVSQLAALALPGLAPGLAEQLAARTDDLARGFVRAVRRMDWLQAAGLGRWLARLPDVPQTLGLDSGLAFVRQMGGGDPRVTLHVVAARRFHGRGW</sequence>
<comment type="caution">
    <text evidence="1">The sequence shown here is derived from an EMBL/GenBank/DDBJ whole genome shotgun (WGS) entry which is preliminary data.</text>
</comment>
<evidence type="ECO:0000313" key="1">
    <source>
        <dbReference type="EMBL" id="GFE08101.1"/>
    </source>
</evidence>
<accession>A0A640SCG0</accession>